<evidence type="ECO:0000313" key="1">
    <source>
        <dbReference type="EMBL" id="ETR68671.1"/>
    </source>
</evidence>
<dbReference type="EMBL" id="ATBP01000866">
    <property type="protein sequence ID" value="ETR68671.1"/>
    <property type="molecule type" value="Genomic_DNA"/>
</dbReference>
<organism evidence="1 2">
    <name type="scientific">Candidatus Magnetoglobus multicellularis str. Araruama</name>
    <dbReference type="NCBI Taxonomy" id="890399"/>
    <lineage>
        <taxon>Bacteria</taxon>
        <taxon>Pseudomonadati</taxon>
        <taxon>Thermodesulfobacteriota</taxon>
        <taxon>Desulfobacteria</taxon>
        <taxon>Desulfobacterales</taxon>
        <taxon>Desulfobacteraceae</taxon>
        <taxon>Candidatus Magnetoglobus</taxon>
    </lineage>
</organism>
<dbReference type="Pfam" id="PF14236">
    <property type="entry name" value="DruA"/>
    <property type="match status" value="1"/>
</dbReference>
<comment type="caution">
    <text evidence="1">The sequence shown here is derived from an EMBL/GenBank/DDBJ whole genome shotgun (WGS) entry which is preliminary data.</text>
</comment>
<name>A0A1V1P1I5_9BACT</name>
<dbReference type="Proteomes" id="UP000189670">
    <property type="component" value="Unassembled WGS sequence"/>
</dbReference>
<proteinExistence type="predicted"/>
<feature type="non-terminal residue" evidence="1">
    <location>
        <position position="1"/>
    </location>
</feature>
<gene>
    <name evidence="1" type="ORF">OMM_10280</name>
</gene>
<protein>
    <submittedName>
        <fullName evidence="1">Uncharacterized protein</fullName>
    </submittedName>
</protein>
<accession>A0A1V1P1I5</accession>
<dbReference type="AlphaFoldDB" id="A0A1V1P1I5"/>
<reference evidence="2" key="1">
    <citation type="submission" date="2012-11" db="EMBL/GenBank/DDBJ databases">
        <authorList>
            <person name="Lucero-Rivera Y.E."/>
            <person name="Tovar-Ramirez D."/>
        </authorList>
    </citation>
    <scope>NUCLEOTIDE SEQUENCE [LARGE SCALE GENOMIC DNA]</scope>
    <source>
        <strain evidence="2">Araruama</strain>
    </source>
</reference>
<evidence type="ECO:0000313" key="2">
    <source>
        <dbReference type="Proteomes" id="UP000189670"/>
    </source>
</evidence>
<sequence>DSRYALSKKLCQLWGWIQPNGALRDMVCRSFMLELHRAGHIKLPPKKSSPINYLANRKKPIHINIDQTPVSGQLSEIKPISIYQVRRTNKEILCNSLIEQFHYLAYCQPVGEHLKYLVIAKERPIACFTWSSAPRHIGCRDKFIGWDANMRKSNIHLIAYNSRFLILPWVNVKFLASYLLSQMVKRISNDWSALYNHPVYFLETFVDTEKFIGTSYQAANWVYLGKTTGRGKDDQTNKVNRSIKSVYGYPLISNFRIKLCE</sequence>
<dbReference type="InterPro" id="IPR025639">
    <property type="entry name" value="DruA"/>
</dbReference>